<dbReference type="AlphaFoldDB" id="A0AAW1TWA6"/>
<sequence length="634" mass="70286">MGNSKQLLLFFLLVMVKWEYVVSGYEVPMGIVSTAVLPSDDEEEVQETREPANVVMNEIPVQEHQEMIPHLNKESFPANRLLNLFDSSGSSTNVYNSLATFLSRQNLSPGKTTRVEIIPPEGSQADFVNTLMGNIKVIVPKLVPNAPVSFKLSATRNIDDTLKKITLDIIVGPAVQDTFNRFGDDENPKSITLSPINVDLTSEPAKQDIPITSALINGVKQAKPYIDSGKSSTIVLRISPPAGFGSNDEQNTIRRITRILNQLVPSNVRTVVQGRSSNYPDGTVRNIDVKILLEPIQESNGGENIEIDLSSPDEDIQKTLRDNLLLILQDERSKRFNLLIIPPVGTTPESSENIANMVNSILLQLIPNRKPALKYRISQQPNGYVNKIYVEIDIEPSNTHKNPIDLHFDVNLSIPNTNIREEVLRIIPKVKNTLSQQPNEPVSFTMDIKPPKGATDEYVTETLKNVQETLLDVLPTHRIGVHARITKDSQGNIVNISIISNIEPTERNSGNELNFDLSKPERNLVDYLIEFTPQLKNILGKKEPKNEPATLTLNIQPPTGANDQFVRNSMNTVTTFLSKLLPDKEISVEAKASKDPNGNVISTSLFITSKPGATTEEPKNPEEITVDLSDLTSI</sequence>
<keyword evidence="3" id="KW-1185">Reference proteome</keyword>
<reference evidence="2 3" key="1">
    <citation type="submission" date="2023-03" db="EMBL/GenBank/DDBJ databases">
        <title>Genome insight into feeding habits of ladybird beetles.</title>
        <authorList>
            <person name="Li H.-S."/>
            <person name="Huang Y.-H."/>
            <person name="Pang H."/>
        </authorList>
    </citation>
    <scope>NUCLEOTIDE SEQUENCE [LARGE SCALE GENOMIC DNA]</scope>
    <source>
        <strain evidence="2">SYSU_2023b</strain>
        <tissue evidence="2">Whole body</tissue>
    </source>
</reference>
<keyword evidence="1" id="KW-0732">Signal</keyword>
<feature type="signal peptide" evidence="1">
    <location>
        <begin position="1"/>
        <end position="23"/>
    </location>
</feature>
<organism evidence="2 3">
    <name type="scientific">Henosepilachna vigintioctopunctata</name>
    <dbReference type="NCBI Taxonomy" id="420089"/>
    <lineage>
        <taxon>Eukaryota</taxon>
        <taxon>Metazoa</taxon>
        <taxon>Ecdysozoa</taxon>
        <taxon>Arthropoda</taxon>
        <taxon>Hexapoda</taxon>
        <taxon>Insecta</taxon>
        <taxon>Pterygota</taxon>
        <taxon>Neoptera</taxon>
        <taxon>Endopterygota</taxon>
        <taxon>Coleoptera</taxon>
        <taxon>Polyphaga</taxon>
        <taxon>Cucujiformia</taxon>
        <taxon>Coccinelloidea</taxon>
        <taxon>Coccinellidae</taxon>
        <taxon>Epilachninae</taxon>
        <taxon>Epilachnini</taxon>
        <taxon>Henosepilachna</taxon>
    </lineage>
</organism>
<evidence type="ECO:0000256" key="1">
    <source>
        <dbReference type="SAM" id="SignalP"/>
    </source>
</evidence>
<evidence type="ECO:0000313" key="2">
    <source>
        <dbReference type="EMBL" id="KAK9872105.1"/>
    </source>
</evidence>
<dbReference type="Proteomes" id="UP001431783">
    <property type="component" value="Unassembled WGS sequence"/>
</dbReference>
<protein>
    <submittedName>
        <fullName evidence="2">Uncharacterized protein</fullName>
    </submittedName>
</protein>
<feature type="chain" id="PRO_5044013558" evidence="1">
    <location>
        <begin position="24"/>
        <end position="634"/>
    </location>
</feature>
<name>A0AAW1TWA6_9CUCU</name>
<dbReference type="EMBL" id="JARQZJ010000009">
    <property type="protein sequence ID" value="KAK9872105.1"/>
    <property type="molecule type" value="Genomic_DNA"/>
</dbReference>
<evidence type="ECO:0000313" key="3">
    <source>
        <dbReference type="Proteomes" id="UP001431783"/>
    </source>
</evidence>
<gene>
    <name evidence="2" type="ORF">WA026_016149</name>
</gene>
<accession>A0AAW1TWA6</accession>
<comment type="caution">
    <text evidence="2">The sequence shown here is derived from an EMBL/GenBank/DDBJ whole genome shotgun (WGS) entry which is preliminary data.</text>
</comment>
<proteinExistence type="predicted"/>